<dbReference type="PATRIC" id="fig|1423807.3.peg.1287"/>
<comment type="caution">
    <text evidence="1">The sequence shown here is derived from an EMBL/GenBank/DDBJ whole genome shotgun (WGS) entry which is preliminary data.</text>
</comment>
<sequence>MSQYKTFILNFDNGDHYTFSMADTKLVFAAVTHDFMYIDGSIHNILHTSSVYLELPVAKLQHIIKTNLNRSLTLQRRLEIGGFDSISFSDKTIEIGSGRNHPNVKIDEISGVKPKNTDRFFVNIHPENGIDVETGEVDELIAGK</sequence>
<dbReference type="Proteomes" id="UP000051820">
    <property type="component" value="Unassembled WGS sequence"/>
</dbReference>
<proteinExistence type="predicted"/>
<organism evidence="1 2">
    <name type="scientific">Paucilactobacillus suebicus DSM 5007 = KCTC 3549</name>
    <dbReference type="NCBI Taxonomy" id="1423807"/>
    <lineage>
        <taxon>Bacteria</taxon>
        <taxon>Bacillati</taxon>
        <taxon>Bacillota</taxon>
        <taxon>Bacilli</taxon>
        <taxon>Lactobacillales</taxon>
        <taxon>Lactobacillaceae</taxon>
        <taxon>Paucilactobacillus</taxon>
    </lineage>
</organism>
<evidence type="ECO:0000313" key="2">
    <source>
        <dbReference type="Proteomes" id="UP000051820"/>
    </source>
</evidence>
<dbReference type="AlphaFoldDB" id="A0A0R1W6C6"/>
<accession>A0A0R1W6C6</accession>
<dbReference type="RefSeq" id="WP_010622129.1">
    <property type="nucleotide sequence ID" value="NZ_AZGF01000003.1"/>
</dbReference>
<keyword evidence="2" id="KW-1185">Reference proteome</keyword>
<name>A0A0R1W6C6_9LACO</name>
<dbReference type="EMBL" id="AZGF01000003">
    <property type="protein sequence ID" value="KRM13117.1"/>
    <property type="molecule type" value="Genomic_DNA"/>
</dbReference>
<gene>
    <name evidence="1" type="ORF">FD16_GL001261</name>
</gene>
<protein>
    <submittedName>
        <fullName evidence="1">Uncharacterized protein</fullName>
    </submittedName>
</protein>
<evidence type="ECO:0000313" key="1">
    <source>
        <dbReference type="EMBL" id="KRM13117.1"/>
    </source>
</evidence>
<reference evidence="1 2" key="1">
    <citation type="journal article" date="2015" name="Genome Announc.">
        <title>Expanding the biotechnology potential of lactobacilli through comparative genomics of 213 strains and associated genera.</title>
        <authorList>
            <person name="Sun Z."/>
            <person name="Harris H.M."/>
            <person name="McCann A."/>
            <person name="Guo C."/>
            <person name="Argimon S."/>
            <person name="Zhang W."/>
            <person name="Yang X."/>
            <person name="Jeffery I.B."/>
            <person name="Cooney J.C."/>
            <person name="Kagawa T.F."/>
            <person name="Liu W."/>
            <person name="Song Y."/>
            <person name="Salvetti E."/>
            <person name="Wrobel A."/>
            <person name="Rasinkangas P."/>
            <person name="Parkhill J."/>
            <person name="Rea M.C."/>
            <person name="O'Sullivan O."/>
            <person name="Ritari J."/>
            <person name="Douillard F.P."/>
            <person name="Paul Ross R."/>
            <person name="Yang R."/>
            <person name="Briner A.E."/>
            <person name="Felis G.E."/>
            <person name="de Vos W.M."/>
            <person name="Barrangou R."/>
            <person name="Klaenhammer T.R."/>
            <person name="Caufield P.W."/>
            <person name="Cui Y."/>
            <person name="Zhang H."/>
            <person name="O'Toole P.W."/>
        </authorList>
    </citation>
    <scope>NUCLEOTIDE SEQUENCE [LARGE SCALE GENOMIC DNA]</scope>
    <source>
        <strain evidence="1 2">DSM 5007</strain>
    </source>
</reference>